<feature type="region of interest" description="Disordered" evidence="1">
    <location>
        <begin position="73"/>
        <end position="135"/>
    </location>
</feature>
<evidence type="ECO:0000256" key="1">
    <source>
        <dbReference type="SAM" id="MobiDB-lite"/>
    </source>
</evidence>
<gene>
    <name evidence="3" type="ORF">HMSLTHF_07010</name>
</gene>
<accession>A0A0D7UVL4</accession>
<dbReference type="Proteomes" id="UP000503197">
    <property type="component" value="Chromosome"/>
</dbReference>
<proteinExistence type="predicted"/>
<feature type="transmembrane region" description="Helical" evidence="2">
    <location>
        <begin position="23"/>
        <end position="44"/>
    </location>
</feature>
<name>A0A0D7UVL4_9GAMM</name>
<evidence type="ECO:0008006" key="5">
    <source>
        <dbReference type="Google" id="ProtNLM"/>
    </source>
</evidence>
<evidence type="ECO:0000313" key="3">
    <source>
        <dbReference type="EMBL" id="BCA90926.1"/>
    </source>
</evidence>
<feature type="region of interest" description="Disordered" evidence="1">
    <location>
        <begin position="151"/>
        <end position="177"/>
    </location>
</feature>
<dbReference type="OrthoDB" id="952847at2"/>
<feature type="compositionally biased region" description="Low complexity" evidence="1">
    <location>
        <begin position="151"/>
        <end position="167"/>
    </location>
</feature>
<feature type="compositionally biased region" description="Polar residues" evidence="1">
    <location>
        <begin position="91"/>
        <end position="111"/>
    </location>
</feature>
<protein>
    <recommendedName>
        <fullName evidence="5">Transmembrane anchor protein</fullName>
    </recommendedName>
</protein>
<evidence type="ECO:0000313" key="4">
    <source>
        <dbReference type="Proteomes" id="UP000503197"/>
    </source>
</evidence>
<evidence type="ECO:0000256" key="2">
    <source>
        <dbReference type="SAM" id="Phobius"/>
    </source>
</evidence>
<organism evidence="3 4">
    <name type="scientific">Vreelandella aquamarina</name>
    <dbReference type="NCBI Taxonomy" id="77097"/>
    <lineage>
        <taxon>Bacteria</taxon>
        <taxon>Pseudomonadati</taxon>
        <taxon>Pseudomonadota</taxon>
        <taxon>Gammaproteobacteria</taxon>
        <taxon>Oceanospirillales</taxon>
        <taxon>Halomonadaceae</taxon>
        <taxon>Vreelandella</taxon>
    </lineage>
</organism>
<dbReference type="AlphaFoldDB" id="A0A0D7UVL4"/>
<dbReference type="EMBL" id="AP022821">
    <property type="protein sequence ID" value="BCA90926.1"/>
    <property type="molecule type" value="Genomic_DNA"/>
</dbReference>
<reference evidence="3 4" key="1">
    <citation type="submission" date="2020-02" db="EMBL/GenBank/DDBJ databases">
        <title>Complete Genome Sequence of Halomonas meridiana strain BAA-801, Isolated from Deep Sea Thermal Vent.</title>
        <authorList>
            <person name="Takahashi Y."/>
            <person name="Takahashi H."/>
            <person name="Galipon J."/>
            <person name="Arakawa K."/>
        </authorList>
    </citation>
    <scope>NUCLEOTIDE SEQUENCE [LARGE SCALE GENOMIC DNA]</scope>
    <source>
        <strain evidence="3 4">Slthf1</strain>
    </source>
</reference>
<keyword evidence="2" id="KW-0472">Membrane</keyword>
<feature type="compositionally biased region" description="Low complexity" evidence="1">
    <location>
        <begin position="74"/>
        <end position="90"/>
    </location>
</feature>
<sequence>MYNTDLPTRAELPSTGKLLRSTLMAAVIAVALLITVVLPAEYAIDPTGAGRLLGLTEMGEIKTQLAEEAELDQANDQAMAQQASQPSASQGIVSDRQSAPVNDADAQTATSEAEIAPQTANSASASDPVAPSLEDSDRVMTDASMALAEALATEEAASQTAQAEEASPWSDEVSFTLTPGEGTEYKLTMQEGAVATFAWVSEGGPVNFDTHGDGNGNSISYEKGRGVPEDEGELEAAFTGNHGWFFRNRNDNDVIIVLRVGGEYGELVKAL</sequence>
<keyword evidence="2" id="KW-0812">Transmembrane</keyword>
<dbReference type="RefSeq" id="WP_044630691.1">
    <property type="nucleotide sequence ID" value="NZ_AP022821.1"/>
</dbReference>
<keyword evidence="2" id="KW-1133">Transmembrane helix</keyword>